<keyword evidence="3 6" id="KW-1133">Transmembrane helix</keyword>
<evidence type="ECO:0000313" key="7">
    <source>
        <dbReference type="EnsemblMetazoa" id="XP_030854318"/>
    </source>
</evidence>
<dbReference type="EnsemblMetazoa" id="XM_030998458">
    <property type="protein sequence ID" value="XP_030854318"/>
    <property type="gene ID" value="LOC105447089"/>
</dbReference>
<dbReference type="AlphaFoldDB" id="A0A7M7PP21"/>
<feature type="transmembrane region" description="Helical" evidence="6">
    <location>
        <begin position="95"/>
        <end position="114"/>
    </location>
</feature>
<evidence type="ECO:0000256" key="1">
    <source>
        <dbReference type="ARBA" id="ARBA00004141"/>
    </source>
</evidence>
<dbReference type="InParanoid" id="A0A7M7PP21"/>
<dbReference type="Pfam" id="PF03619">
    <property type="entry name" value="Solute_trans_a"/>
    <property type="match status" value="1"/>
</dbReference>
<dbReference type="GO" id="GO:0022857">
    <property type="term" value="F:transmembrane transporter activity"/>
    <property type="evidence" value="ECO:0000318"/>
    <property type="project" value="GO_Central"/>
</dbReference>
<protein>
    <submittedName>
        <fullName evidence="7">Uncharacterized protein</fullName>
    </submittedName>
</protein>
<dbReference type="SMART" id="SM01417">
    <property type="entry name" value="Solute_trans_a"/>
    <property type="match status" value="1"/>
</dbReference>
<dbReference type="PANTHER" id="PTHR23423">
    <property type="entry name" value="ORGANIC SOLUTE TRANSPORTER-RELATED"/>
    <property type="match status" value="1"/>
</dbReference>
<dbReference type="RefSeq" id="XP_030854318.1">
    <property type="nucleotide sequence ID" value="XM_030998458.1"/>
</dbReference>
<dbReference type="GeneID" id="105447089"/>
<evidence type="ECO:0000256" key="4">
    <source>
        <dbReference type="ARBA" id="ARBA00023136"/>
    </source>
</evidence>
<dbReference type="KEGG" id="spu:105447089"/>
<comment type="subcellular location">
    <subcellularLocation>
        <location evidence="1">Membrane</location>
        <topology evidence="1">Multi-pass membrane protein</topology>
    </subcellularLocation>
</comment>
<feature type="transmembrane region" description="Helical" evidence="6">
    <location>
        <begin position="154"/>
        <end position="173"/>
    </location>
</feature>
<dbReference type="Proteomes" id="UP000007110">
    <property type="component" value="Unassembled WGS sequence"/>
</dbReference>
<keyword evidence="8" id="KW-1185">Reference proteome</keyword>
<dbReference type="OrthoDB" id="5832279at2759"/>
<keyword evidence="4 6" id="KW-0472">Membrane</keyword>
<accession>A0A7M7PP21</accession>
<feature type="region of interest" description="Disordered" evidence="5">
    <location>
        <begin position="310"/>
        <end position="342"/>
    </location>
</feature>
<evidence type="ECO:0000313" key="8">
    <source>
        <dbReference type="Proteomes" id="UP000007110"/>
    </source>
</evidence>
<feature type="transmembrane region" description="Helical" evidence="6">
    <location>
        <begin position="270"/>
        <end position="292"/>
    </location>
</feature>
<feature type="transmembrane region" description="Helical" evidence="6">
    <location>
        <begin position="25"/>
        <end position="51"/>
    </location>
</feature>
<feature type="transmembrane region" description="Helical" evidence="6">
    <location>
        <begin position="193"/>
        <end position="217"/>
    </location>
</feature>
<evidence type="ECO:0000256" key="5">
    <source>
        <dbReference type="SAM" id="MobiDB-lite"/>
    </source>
</evidence>
<sequence>MANNCSYTPLANEMLENLLEDNPQMLPILITCSIITLIEVILFFEAWLWVLRYIPYSDRRTSIVWLIGIYPVFCATCLLGLYIPRAAGLCTLTGTAFFAVCLYQFITLIVDYFGGLDAMIITMNGTKFSLARPPLLCLFQCLPKFEMTRRNYRILETCVLQTAIIRPVILFITEVLKIDGSLNENPDVAATTTLILNCITLVSAIFAVSALIVFFSASKNFLKPYRIKIKFLCVQTALILSNVQSVLLIILTRFDVIKCNKPFDTPDRGYQWHCFLLTVESAIMFIPTLLIFRTTNGNVTRIRRVRPSTFSGMMPSDGTPDENAPLLHPKDRSKSFGVVKEL</sequence>
<dbReference type="OMA" id="WLANMSV"/>
<proteinExistence type="predicted"/>
<feature type="transmembrane region" description="Helical" evidence="6">
    <location>
        <begin position="63"/>
        <end position="83"/>
    </location>
</feature>
<organism evidence="7 8">
    <name type="scientific">Strongylocentrotus purpuratus</name>
    <name type="common">Purple sea urchin</name>
    <dbReference type="NCBI Taxonomy" id="7668"/>
    <lineage>
        <taxon>Eukaryota</taxon>
        <taxon>Metazoa</taxon>
        <taxon>Echinodermata</taxon>
        <taxon>Eleutherozoa</taxon>
        <taxon>Echinozoa</taxon>
        <taxon>Echinoidea</taxon>
        <taxon>Euechinoidea</taxon>
        <taxon>Echinacea</taxon>
        <taxon>Camarodonta</taxon>
        <taxon>Echinidea</taxon>
        <taxon>Strongylocentrotidae</taxon>
        <taxon>Strongylocentrotus</taxon>
    </lineage>
</organism>
<evidence type="ECO:0000256" key="2">
    <source>
        <dbReference type="ARBA" id="ARBA00022692"/>
    </source>
</evidence>
<feature type="compositionally biased region" description="Basic and acidic residues" evidence="5">
    <location>
        <begin position="328"/>
        <end position="342"/>
    </location>
</feature>
<dbReference type="GO" id="GO:0016020">
    <property type="term" value="C:membrane"/>
    <property type="evidence" value="ECO:0000318"/>
    <property type="project" value="GO_Central"/>
</dbReference>
<feature type="transmembrane region" description="Helical" evidence="6">
    <location>
        <begin position="229"/>
        <end position="250"/>
    </location>
</feature>
<name>A0A7M7PP21_STRPU</name>
<keyword evidence="2 6" id="KW-0812">Transmembrane</keyword>
<reference evidence="7" key="2">
    <citation type="submission" date="2021-01" db="UniProtKB">
        <authorList>
            <consortium name="EnsemblMetazoa"/>
        </authorList>
    </citation>
    <scope>IDENTIFICATION</scope>
</reference>
<dbReference type="InterPro" id="IPR005178">
    <property type="entry name" value="Ostalpha/TMEM184C"/>
</dbReference>
<evidence type="ECO:0000256" key="6">
    <source>
        <dbReference type="SAM" id="Phobius"/>
    </source>
</evidence>
<evidence type="ECO:0000256" key="3">
    <source>
        <dbReference type="ARBA" id="ARBA00022989"/>
    </source>
</evidence>
<reference evidence="8" key="1">
    <citation type="submission" date="2015-02" db="EMBL/GenBank/DDBJ databases">
        <title>Genome sequencing for Strongylocentrotus purpuratus.</title>
        <authorList>
            <person name="Murali S."/>
            <person name="Liu Y."/>
            <person name="Vee V."/>
            <person name="English A."/>
            <person name="Wang M."/>
            <person name="Skinner E."/>
            <person name="Han Y."/>
            <person name="Muzny D.M."/>
            <person name="Worley K.C."/>
            <person name="Gibbs R.A."/>
        </authorList>
    </citation>
    <scope>NUCLEOTIDE SEQUENCE</scope>
</reference>